<sequence length="277" mass="30730">MAITLPHLAAVERLSPRVIRILGGNPGNFTLQGTNTYLLGTGRQRLLIDTGEGEITWRQHIASVLKEEGAVVSHVLLTHWHIDHVSGVKDLLGICPKADVYKNQPSESQIDIPDGCSFRVEGATLRSFHCPGHTVDHTAFVLEEEDAMFTGDNVLGHGTAVFENLVVYLHSLEQMQKQFSGRAYPGHGDVIADGVTKIKEYIAHRQEREDQILRVLKDGVPRTPMELVKIIYTDVPEKLHEPAAKGVLQILQKLQGEGKVVYLEAEGRWQIANKSTL</sequence>
<keyword evidence="8" id="KW-1185">Reference proteome</keyword>
<dbReference type="Pfam" id="PF00753">
    <property type="entry name" value="Lactamase_B"/>
    <property type="match status" value="1"/>
</dbReference>
<evidence type="ECO:0000313" key="8">
    <source>
        <dbReference type="Proteomes" id="UP000664521"/>
    </source>
</evidence>
<feature type="domain" description="Metallo-beta-lactamase" evidence="6">
    <location>
        <begin position="33"/>
        <end position="187"/>
    </location>
</feature>
<dbReference type="SMART" id="SM00849">
    <property type="entry name" value="Lactamase_B"/>
    <property type="match status" value="1"/>
</dbReference>
<comment type="caution">
    <text evidence="7">The sequence shown here is derived from an EMBL/GenBank/DDBJ whole genome shotgun (WGS) entry which is preliminary data.</text>
</comment>
<dbReference type="GO" id="GO:0016787">
    <property type="term" value="F:hydrolase activity"/>
    <property type="evidence" value="ECO:0007669"/>
    <property type="project" value="UniProtKB-KW"/>
</dbReference>
<evidence type="ECO:0000256" key="5">
    <source>
        <dbReference type="ARBA" id="ARBA00022833"/>
    </source>
</evidence>
<dbReference type="InterPro" id="IPR001279">
    <property type="entry name" value="Metallo-B-lactamas"/>
</dbReference>
<keyword evidence="5" id="KW-0862">Zinc</keyword>
<comment type="similarity">
    <text evidence="2">Belongs to the metallo-beta-lactamase superfamily. Glyoxalase II family.</text>
</comment>
<dbReference type="EMBL" id="CAJPDS010000105">
    <property type="protein sequence ID" value="CAF9937824.1"/>
    <property type="molecule type" value="Genomic_DNA"/>
</dbReference>
<dbReference type="SUPFAM" id="SSF56281">
    <property type="entry name" value="Metallo-hydrolase/oxidoreductase"/>
    <property type="match status" value="1"/>
</dbReference>
<dbReference type="AlphaFoldDB" id="A0A8H3J0B1"/>
<gene>
    <name evidence="7" type="ORF">HETSPECPRED_000671</name>
</gene>
<accession>A0A8H3J0B1</accession>
<dbReference type="InterPro" id="IPR050662">
    <property type="entry name" value="Sec-metab_biosynth-thioest"/>
</dbReference>
<dbReference type="PANTHER" id="PTHR23131:SF0">
    <property type="entry name" value="ENDORIBONUCLEASE LACTB2"/>
    <property type="match status" value="1"/>
</dbReference>
<dbReference type="OrthoDB" id="17458at2759"/>
<dbReference type="InterPro" id="IPR041516">
    <property type="entry name" value="LACTB2_WH"/>
</dbReference>
<dbReference type="PANTHER" id="PTHR23131">
    <property type="entry name" value="ENDORIBONUCLEASE LACTB2"/>
    <property type="match status" value="1"/>
</dbReference>
<dbReference type="GO" id="GO:0046872">
    <property type="term" value="F:metal ion binding"/>
    <property type="evidence" value="ECO:0007669"/>
    <property type="project" value="UniProtKB-KW"/>
</dbReference>
<dbReference type="FunFam" id="1.10.10.10:FF:000328">
    <property type="entry name" value="Lactamase beta 2"/>
    <property type="match status" value="1"/>
</dbReference>
<keyword evidence="3" id="KW-0479">Metal-binding</keyword>
<evidence type="ECO:0000256" key="2">
    <source>
        <dbReference type="ARBA" id="ARBA00006759"/>
    </source>
</evidence>
<evidence type="ECO:0000256" key="4">
    <source>
        <dbReference type="ARBA" id="ARBA00022801"/>
    </source>
</evidence>
<dbReference type="Proteomes" id="UP000664521">
    <property type="component" value="Unassembled WGS sequence"/>
</dbReference>
<protein>
    <recommendedName>
        <fullName evidence="6">Metallo-beta-lactamase domain-containing protein</fullName>
    </recommendedName>
</protein>
<dbReference type="GO" id="GO:0044550">
    <property type="term" value="P:secondary metabolite biosynthetic process"/>
    <property type="evidence" value="ECO:0007669"/>
    <property type="project" value="UniProtKB-ARBA"/>
</dbReference>
<reference evidence="7" key="1">
    <citation type="submission" date="2021-03" db="EMBL/GenBank/DDBJ databases">
        <authorList>
            <person name="Tagirdzhanova G."/>
        </authorList>
    </citation>
    <scope>NUCLEOTIDE SEQUENCE</scope>
</reference>
<keyword evidence="4" id="KW-0378">Hydrolase</keyword>
<name>A0A8H3J0B1_9LECA</name>
<evidence type="ECO:0000313" key="7">
    <source>
        <dbReference type="EMBL" id="CAF9937824.1"/>
    </source>
</evidence>
<comment type="cofactor">
    <cofactor evidence="1">
        <name>Zn(2+)</name>
        <dbReference type="ChEBI" id="CHEBI:29105"/>
    </cofactor>
</comment>
<dbReference type="InterPro" id="IPR036388">
    <property type="entry name" value="WH-like_DNA-bd_sf"/>
</dbReference>
<evidence type="ECO:0000256" key="1">
    <source>
        <dbReference type="ARBA" id="ARBA00001947"/>
    </source>
</evidence>
<proteinExistence type="inferred from homology"/>
<dbReference type="CDD" id="cd07722">
    <property type="entry name" value="LACTB2-like_MBL-fold"/>
    <property type="match status" value="1"/>
</dbReference>
<dbReference type="Gene3D" id="3.60.15.10">
    <property type="entry name" value="Ribonuclease Z/Hydroxyacylglutathione hydrolase-like"/>
    <property type="match status" value="1"/>
</dbReference>
<dbReference type="Gene3D" id="1.10.10.10">
    <property type="entry name" value="Winged helix-like DNA-binding domain superfamily/Winged helix DNA-binding domain"/>
    <property type="match status" value="1"/>
</dbReference>
<evidence type="ECO:0000256" key="3">
    <source>
        <dbReference type="ARBA" id="ARBA00022723"/>
    </source>
</evidence>
<dbReference type="InterPro" id="IPR036866">
    <property type="entry name" value="RibonucZ/Hydroxyglut_hydro"/>
</dbReference>
<dbReference type="Pfam" id="PF17778">
    <property type="entry name" value="WHD_BLACT"/>
    <property type="match status" value="1"/>
</dbReference>
<organism evidence="7 8">
    <name type="scientific">Heterodermia speciosa</name>
    <dbReference type="NCBI Taxonomy" id="116794"/>
    <lineage>
        <taxon>Eukaryota</taxon>
        <taxon>Fungi</taxon>
        <taxon>Dikarya</taxon>
        <taxon>Ascomycota</taxon>
        <taxon>Pezizomycotina</taxon>
        <taxon>Lecanoromycetes</taxon>
        <taxon>OSLEUM clade</taxon>
        <taxon>Lecanoromycetidae</taxon>
        <taxon>Caliciales</taxon>
        <taxon>Physciaceae</taxon>
        <taxon>Heterodermia</taxon>
    </lineage>
</organism>
<dbReference type="InterPro" id="IPR047921">
    <property type="entry name" value="LACTB2-like_MBL-fold"/>
</dbReference>
<dbReference type="FunFam" id="3.60.15.10:FF:000041">
    <property type="entry name" value="Metallo-beta-lactamase domain protein"/>
    <property type="match status" value="1"/>
</dbReference>
<evidence type="ECO:0000259" key="6">
    <source>
        <dbReference type="SMART" id="SM00849"/>
    </source>
</evidence>